<dbReference type="Proteomes" id="UP000013097">
    <property type="component" value="Unassembled WGS sequence"/>
</dbReference>
<keyword evidence="3 8" id="KW-0813">Transport</keyword>
<feature type="transmembrane region" description="Helical" evidence="9">
    <location>
        <begin position="150"/>
        <end position="170"/>
    </location>
</feature>
<comment type="subcellular location">
    <subcellularLocation>
        <location evidence="1">Cell membrane</location>
        <topology evidence="1">Multi-pass membrane protein</topology>
    </subcellularLocation>
</comment>
<comment type="similarity">
    <text evidence="2 8">Belongs to the MIP/aquaporin (TC 1.A.8) family.</text>
</comment>
<proteinExistence type="inferred from homology"/>
<dbReference type="PANTHER" id="PTHR19139:SF199">
    <property type="entry name" value="MIP17260P"/>
    <property type="match status" value="1"/>
</dbReference>
<protein>
    <submittedName>
        <fullName evidence="10">MIP family channel protein</fullName>
    </submittedName>
</protein>
<dbReference type="PROSITE" id="PS51257">
    <property type="entry name" value="PROKAR_LIPOPROTEIN"/>
    <property type="match status" value="1"/>
</dbReference>
<sequence>MAKKAIAEFIGTFVLVFVGTGCAVLGGGMSGVGILGIAVAFGLALMAMCYSIGTISGCHINPAVSVAMFINKRMNLKELISYIIAQCLGAILGSTVLYLILKAGKKPLTNFGQNSFGHFTWWGVFLTEFVLTFIFVLVILVVTGKKGNPIVAGLVIGLTLTAVHLVGIPVDGTSVNPARSLGPALFAGGQALGQLWVFIVAPIAGGILSSIVSMFILDSEK</sequence>
<evidence type="ECO:0000256" key="6">
    <source>
        <dbReference type="ARBA" id="ARBA00022989"/>
    </source>
</evidence>
<dbReference type="Gene3D" id="1.20.1080.10">
    <property type="entry name" value="Glycerol uptake facilitator protein"/>
    <property type="match status" value="1"/>
</dbReference>
<dbReference type="AlphaFoldDB" id="N9W9M2"/>
<feature type="transmembrane region" description="Helical" evidence="9">
    <location>
        <begin position="79"/>
        <end position="101"/>
    </location>
</feature>
<evidence type="ECO:0000256" key="2">
    <source>
        <dbReference type="ARBA" id="ARBA00006175"/>
    </source>
</evidence>
<evidence type="ECO:0000313" key="11">
    <source>
        <dbReference type="Proteomes" id="UP000013097"/>
    </source>
</evidence>
<dbReference type="EMBL" id="AGYT01000019">
    <property type="protein sequence ID" value="ENY99710.1"/>
    <property type="molecule type" value="Genomic_DNA"/>
</dbReference>
<dbReference type="InterPro" id="IPR034294">
    <property type="entry name" value="Aquaporin_transptr"/>
</dbReference>
<dbReference type="PANTHER" id="PTHR19139">
    <property type="entry name" value="AQUAPORIN TRANSPORTER"/>
    <property type="match status" value="1"/>
</dbReference>
<evidence type="ECO:0000256" key="1">
    <source>
        <dbReference type="ARBA" id="ARBA00004651"/>
    </source>
</evidence>
<dbReference type="SUPFAM" id="SSF81338">
    <property type="entry name" value="Aquaporin-like"/>
    <property type="match status" value="1"/>
</dbReference>
<evidence type="ECO:0000256" key="8">
    <source>
        <dbReference type="RuleBase" id="RU000477"/>
    </source>
</evidence>
<keyword evidence="6 9" id="KW-1133">Transmembrane helix</keyword>
<name>N9W9M2_9CLOT</name>
<organism evidence="10 11">
    <name type="scientific">Clostridium thermobutyricum</name>
    <dbReference type="NCBI Taxonomy" id="29372"/>
    <lineage>
        <taxon>Bacteria</taxon>
        <taxon>Bacillati</taxon>
        <taxon>Bacillota</taxon>
        <taxon>Clostridia</taxon>
        <taxon>Eubacteriales</taxon>
        <taxon>Clostridiaceae</taxon>
        <taxon>Clostridium</taxon>
    </lineage>
</organism>
<dbReference type="NCBIfam" id="TIGR00861">
    <property type="entry name" value="MIP"/>
    <property type="match status" value="1"/>
</dbReference>
<reference evidence="10 11" key="1">
    <citation type="submission" date="2013-01" db="EMBL/GenBank/DDBJ databases">
        <title>The Genome Sequence of Clostridium colicanis 209318.</title>
        <authorList>
            <consortium name="The Broad Institute Genome Sequencing Platform"/>
            <person name="Earl A."/>
            <person name="Ward D."/>
            <person name="Feldgarden M."/>
            <person name="Gevers D."/>
            <person name="Courvalin P."/>
            <person name="Lambert T."/>
            <person name="Walker B."/>
            <person name="Young S.K."/>
            <person name="Zeng Q."/>
            <person name="Gargeya S."/>
            <person name="Fitzgerald M."/>
            <person name="Haas B."/>
            <person name="Abouelleil A."/>
            <person name="Alvarado L."/>
            <person name="Arachchi H.M."/>
            <person name="Berlin A.M."/>
            <person name="Chapman S.B."/>
            <person name="Dewar J."/>
            <person name="Goldberg J."/>
            <person name="Griggs A."/>
            <person name="Gujja S."/>
            <person name="Hansen M."/>
            <person name="Howarth C."/>
            <person name="Imamovic A."/>
            <person name="Larimer J."/>
            <person name="McCowan C."/>
            <person name="Murphy C."/>
            <person name="Neiman D."/>
            <person name="Pearson M."/>
            <person name="Priest M."/>
            <person name="Roberts A."/>
            <person name="Saif S."/>
            <person name="Shea T."/>
            <person name="Sisk P."/>
            <person name="Sykes S."/>
            <person name="Wortman J."/>
            <person name="Nusbaum C."/>
            <person name="Birren B."/>
        </authorList>
    </citation>
    <scope>NUCLEOTIDE SEQUENCE [LARGE SCALE GENOMIC DNA]</scope>
    <source>
        <strain evidence="10 11">209318</strain>
    </source>
</reference>
<dbReference type="PRINTS" id="PR00783">
    <property type="entry name" value="MINTRINSICP"/>
</dbReference>
<dbReference type="InterPro" id="IPR023271">
    <property type="entry name" value="Aquaporin-like"/>
</dbReference>
<dbReference type="Pfam" id="PF00230">
    <property type="entry name" value="MIP"/>
    <property type="match status" value="1"/>
</dbReference>
<evidence type="ECO:0000256" key="7">
    <source>
        <dbReference type="ARBA" id="ARBA00023136"/>
    </source>
</evidence>
<keyword evidence="11" id="KW-1185">Reference proteome</keyword>
<evidence type="ECO:0000256" key="3">
    <source>
        <dbReference type="ARBA" id="ARBA00022448"/>
    </source>
</evidence>
<dbReference type="GO" id="GO:0005886">
    <property type="term" value="C:plasma membrane"/>
    <property type="evidence" value="ECO:0007669"/>
    <property type="project" value="UniProtKB-SubCell"/>
</dbReference>
<dbReference type="eggNOG" id="COG0580">
    <property type="taxonomic scope" value="Bacteria"/>
</dbReference>
<feature type="transmembrane region" description="Helical" evidence="9">
    <location>
        <begin position="195"/>
        <end position="217"/>
    </location>
</feature>
<dbReference type="PATRIC" id="fig|999411.4.peg.2764"/>
<evidence type="ECO:0000256" key="9">
    <source>
        <dbReference type="SAM" id="Phobius"/>
    </source>
</evidence>
<evidence type="ECO:0000256" key="5">
    <source>
        <dbReference type="ARBA" id="ARBA00022692"/>
    </source>
</evidence>
<dbReference type="RefSeq" id="WP_002599287.1">
    <property type="nucleotide sequence ID" value="NZ_KB850958.1"/>
</dbReference>
<keyword evidence="5 8" id="KW-0812">Transmembrane</keyword>
<feature type="transmembrane region" description="Helical" evidence="9">
    <location>
        <begin position="7"/>
        <end position="26"/>
    </location>
</feature>
<keyword evidence="7 9" id="KW-0472">Membrane</keyword>
<dbReference type="GO" id="GO:0015250">
    <property type="term" value="F:water channel activity"/>
    <property type="evidence" value="ECO:0007669"/>
    <property type="project" value="TreeGrafter"/>
</dbReference>
<dbReference type="CDD" id="cd00333">
    <property type="entry name" value="MIP"/>
    <property type="match status" value="1"/>
</dbReference>
<comment type="caution">
    <text evidence="10">The sequence shown here is derived from an EMBL/GenBank/DDBJ whole genome shotgun (WGS) entry which is preliminary data.</text>
</comment>
<evidence type="ECO:0000313" key="10">
    <source>
        <dbReference type="EMBL" id="ENY99710.1"/>
    </source>
</evidence>
<accession>N9W9M2</accession>
<evidence type="ECO:0000256" key="4">
    <source>
        <dbReference type="ARBA" id="ARBA00022475"/>
    </source>
</evidence>
<dbReference type="HOGENOM" id="CLU_020019_3_2_9"/>
<keyword evidence="4" id="KW-1003">Cell membrane</keyword>
<dbReference type="InterPro" id="IPR000425">
    <property type="entry name" value="MIP"/>
</dbReference>
<feature type="transmembrane region" description="Helical" evidence="9">
    <location>
        <begin position="121"/>
        <end position="143"/>
    </location>
</feature>
<feature type="transmembrane region" description="Helical" evidence="9">
    <location>
        <begin position="32"/>
        <end position="58"/>
    </location>
</feature>
<dbReference type="InterPro" id="IPR022357">
    <property type="entry name" value="MIP_CS"/>
</dbReference>
<gene>
    <name evidence="10" type="ORF">HMPREF1092_02846</name>
</gene>
<dbReference type="PROSITE" id="PS00221">
    <property type="entry name" value="MIP"/>
    <property type="match status" value="1"/>
</dbReference>